<keyword evidence="3" id="KW-1185">Reference proteome</keyword>
<evidence type="ECO:0000313" key="2">
    <source>
        <dbReference type="EMBL" id="OQV13523.1"/>
    </source>
</evidence>
<protein>
    <recommendedName>
        <fullName evidence="4">Lysozyme</fullName>
    </recommendedName>
</protein>
<organism evidence="2 3">
    <name type="scientific">Hypsibius exemplaris</name>
    <name type="common">Freshwater tardigrade</name>
    <dbReference type="NCBI Taxonomy" id="2072580"/>
    <lineage>
        <taxon>Eukaryota</taxon>
        <taxon>Metazoa</taxon>
        <taxon>Ecdysozoa</taxon>
        <taxon>Tardigrada</taxon>
        <taxon>Eutardigrada</taxon>
        <taxon>Parachela</taxon>
        <taxon>Hypsibioidea</taxon>
        <taxon>Hypsibiidae</taxon>
        <taxon>Hypsibius</taxon>
    </lineage>
</organism>
<feature type="chain" id="PRO_5012438690" description="Lysozyme" evidence="1">
    <location>
        <begin position="25"/>
        <end position="159"/>
    </location>
</feature>
<gene>
    <name evidence="2" type="ORF">BV898_12269</name>
</gene>
<evidence type="ECO:0000256" key="1">
    <source>
        <dbReference type="SAM" id="SignalP"/>
    </source>
</evidence>
<comment type="caution">
    <text evidence="2">The sequence shown here is derived from an EMBL/GenBank/DDBJ whole genome shotgun (WGS) entry which is preliminary data.</text>
</comment>
<proteinExistence type="predicted"/>
<keyword evidence="1" id="KW-0732">Signal</keyword>
<dbReference type="EMBL" id="MTYJ01000122">
    <property type="protein sequence ID" value="OQV13523.1"/>
    <property type="molecule type" value="Genomic_DNA"/>
</dbReference>
<evidence type="ECO:0000313" key="3">
    <source>
        <dbReference type="Proteomes" id="UP000192578"/>
    </source>
</evidence>
<dbReference type="Proteomes" id="UP000192578">
    <property type="component" value="Unassembled WGS sequence"/>
</dbReference>
<evidence type="ECO:0008006" key="4">
    <source>
        <dbReference type="Google" id="ProtNLM"/>
    </source>
</evidence>
<sequence>MKSAAVFFGLAVIIVLTSIKRTTGLTCNVCKTSDVTCPNETKVCNLAAGETKCSKAIGLTTDGCMYNLVWLLLLYGKNSEFNRLYNSAKRIAKDCYNPAGDAVFAIGVGTYKQMWKPYGGLAAAAGIFCSCNDKDLCNGASKSTSCLASYFSYEEGAPF</sequence>
<accession>A0A1W0WEH0</accession>
<dbReference type="AlphaFoldDB" id="A0A1W0WEH0"/>
<feature type="signal peptide" evidence="1">
    <location>
        <begin position="1"/>
        <end position="24"/>
    </location>
</feature>
<reference evidence="3" key="1">
    <citation type="submission" date="2017-01" db="EMBL/GenBank/DDBJ databases">
        <title>Comparative genomics of anhydrobiosis in the tardigrade Hypsibius dujardini.</title>
        <authorList>
            <person name="Yoshida Y."/>
            <person name="Koutsovoulos G."/>
            <person name="Laetsch D."/>
            <person name="Stevens L."/>
            <person name="Kumar S."/>
            <person name="Horikawa D."/>
            <person name="Ishino K."/>
            <person name="Komine S."/>
            <person name="Tomita M."/>
            <person name="Blaxter M."/>
            <person name="Arakawa K."/>
        </authorList>
    </citation>
    <scope>NUCLEOTIDE SEQUENCE [LARGE SCALE GENOMIC DNA]</scope>
    <source>
        <strain evidence="3">Z151</strain>
    </source>
</reference>
<name>A0A1W0WEH0_HYPEX</name>